<evidence type="ECO:0000256" key="3">
    <source>
        <dbReference type="ARBA" id="ARBA00022448"/>
    </source>
</evidence>
<evidence type="ECO:0000256" key="9">
    <source>
        <dbReference type="SAM" id="Phobius"/>
    </source>
</evidence>
<feature type="region of interest" description="Disordered" evidence="8">
    <location>
        <begin position="489"/>
        <end position="509"/>
    </location>
</feature>
<evidence type="ECO:0000256" key="7">
    <source>
        <dbReference type="ARBA" id="ARBA00023136"/>
    </source>
</evidence>
<dbReference type="SUPFAM" id="SSF103473">
    <property type="entry name" value="MFS general substrate transporter"/>
    <property type="match status" value="1"/>
</dbReference>
<feature type="transmembrane region" description="Helical" evidence="9">
    <location>
        <begin position="299"/>
        <end position="317"/>
    </location>
</feature>
<dbReference type="EMBL" id="JAROBZ020000001">
    <property type="protein sequence ID" value="MFB3166988.1"/>
    <property type="molecule type" value="Genomic_DNA"/>
</dbReference>
<keyword evidence="12" id="KW-1185">Reference proteome</keyword>
<dbReference type="Gene3D" id="1.20.1250.20">
    <property type="entry name" value="MFS general substrate transporter like domains"/>
    <property type="match status" value="1"/>
</dbReference>
<keyword evidence="4" id="KW-1003">Cell membrane</keyword>
<gene>
    <name evidence="11" type="ORF">P5G62_007680</name>
</gene>
<dbReference type="InterPro" id="IPR004638">
    <property type="entry name" value="EmrB-like"/>
</dbReference>
<keyword evidence="7 9" id="KW-0472">Membrane</keyword>
<name>A0ABV4YSD8_9BACI</name>
<feature type="transmembrane region" description="Helical" evidence="9">
    <location>
        <begin position="53"/>
        <end position="74"/>
    </location>
</feature>
<feature type="transmembrane region" description="Helical" evidence="9">
    <location>
        <begin position="81"/>
        <end position="105"/>
    </location>
</feature>
<feature type="transmembrane region" description="Helical" evidence="9">
    <location>
        <begin position="111"/>
        <end position="131"/>
    </location>
</feature>
<accession>A0ABV4YSD8</accession>
<dbReference type="Proteomes" id="UP001241748">
    <property type="component" value="Unassembled WGS sequence"/>
</dbReference>
<feature type="transmembrane region" description="Helical" evidence="9">
    <location>
        <begin position="231"/>
        <end position="248"/>
    </location>
</feature>
<evidence type="ECO:0000313" key="12">
    <source>
        <dbReference type="Proteomes" id="UP001241748"/>
    </source>
</evidence>
<evidence type="ECO:0000256" key="8">
    <source>
        <dbReference type="SAM" id="MobiDB-lite"/>
    </source>
</evidence>
<evidence type="ECO:0000313" key="11">
    <source>
        <dbReference type="EMBL" id="MFB3166988.1"/>
    </source>
</evidence>
<feature type="domain" description="Major facilitator superfamily (MFS) profile" evidence="10">
    <location>
        <begin position="15"/>
        <end position="488"/>
    </location>
</feature>
<comment type="caution">
    <text evidence="11">The sequence shown here is derived from an EMBL/GenBank/DDBJ whole genome shotgun (WGS) entry which is preliminary data.</text>
</comment>
<feature type="transmembrane region" description="Helical" evidence="9">
    <location>
        <begin position="268"/>
        <end position="293"/>
    </location>
</feature>
<feature type="transmembrane region" description="Helical" evidence="9">
    <location>
        <begin position="329"/>
        <end position="349"/>
    </location>
</feature>
<dbReference type="PROSITE" id="PS50850">
    <property type="entry name" value="MFS"/>
    <property type="match status" value="1"/>
</dbReference>
<feature type="transmembrane region" description="Helical" evidence="9">
    <location>
        <begin position="138"/>
        <end position="161"/>
    </location>
</feature>
<dbReference type="CDD" id="cd17503">
    <property type="entry name" value="MFS_LmrB_MDR_like"/>
    <property type="match status" value="1"/>
</dbReference>
<dbReference type="PANTHER" id="PTHR42718">
    <property type="entry name" value="MAJOR FACILITATOR SUPERFAMILY MULTIDRUG TRANSPORTER MFSC"/>
    <property type="match status" value="1"/>
</dbReference>
<keyword evidence="6 9" id="KW-1133">Transmembrane helix</keyword>
<sequence>MEQTMNKTDRPPYGIIAVLMIGAFIAFLNNTLLNVALPSIMKDLDVETSTVQWLTTGFMLVNGILIPTTAFLIQKYTVRRLFLVAMGLFTIGTLIAGIAHAFPLLLAARMVQASGSAIMMPLLMNVMLVSFPIEKRGAAMGVFGLILMFAPAIGPTLSGWIIEHYDWRMLFHFVTPIAAVILIIGFLRLKDKKEKVNISLDFFSLLLSSIGFGGLLYGFSSAGSRGWDSPHVYLTIAIGVVSLVWFILRQLKQDRPMLNFRIFKYNMFALSSAISAIVNIAMFSGFLLLPIYVQTIRGISPFDAGLMLLPGAIVNALMSPVTGRLFDKIGGRILAVVGLTITTVTTYFFSRLSFETSYMSLVLLHAIRMFGMSMVFMPVSTNGLNQLPKRFYPHGTAMNSTMQQVSAAIGTGLLITIMSNRSELYGKELAASAMQKMSGQPTEAAHSEMQQQIALEAMLEGINYTFFISAIIIGAALVLAFFIKRAKSEEEKQDETSSSKQVVNKLAKT</sequence>
<feature type="transmembrane region" description="Helical" evidence="9">
    <location>
        <begin position="464"/>
        <end position="483"/>
    </location>
</feature>
<dbReference type="NCBIfam" id="TIGR00711">
    <property type="entry name" value="efflux_EmrB"/>
    <property type="match status" value="1"/>
</dbReference>
<evidence type="ECO:0000256" key="5">
    <source>
        <dbReference type="ARBA" id="ARBA00022692"/>
    </source>
</evidence>
<dbReference type="PANTHER" id="PTHR42718:SF9">
    <property type="entry name" value="MAJOR FACILITATOR SUPERFAMILY MULTIDRUG TRANSPORTER MFSC"/>
    <property type="match status" value="1"/>
</dbReference>
<feature type="transmembrane region" description="Helical" evidence="9">
    <location>
        <begin position="12"/>
        <end position="33"/>
    </location>
</feature>
<comment type="similarity">
    <text evidence="2">Belongs to the major facilitator superfamily. EmrB family.</text>
</comment>
<evidence type="ECO:0000256" key="4">
    <source>
        <dbReference type="ARBA" id="ARBA00022475"/>
    </source>
</evidence>
<feature type="transmembrane region" description="Helical" evidence="9">
    <location>
        <begin position="401"/>
        <end position="419"/>
    </location>
</feature>
<keyword evidence="3" id="KW-0813">Transport</keyword>
<dbReference type="InterPro" id="IPR011701">
    <property type="entry name" value="MFS"/>
</dbReference>
<keyword evidence="5 9" id="KW-0812">Transmembrane</keyword>
<evidence type="ECO:0000256" key="2">
    <source>
        <dbReference type="ARBA" id="ARBA00008537"/>
    </source>
</evidence>
<reference evidence="11 12" key="1">
    <citation type="submission" date="2024-05" db="EMBL/GenBank/DDBJ databases">
        <authorList>
            <person name="Venkateswaran K."/>
        </authorList>
    </citation>
    <scope>NUCLEOTIDE SEQUENCE [LARGE SCALE GENOMIC DNA]</scope>
    <source>
        <strain evidence="11 12">179-C4-2-HS</strain>
    </source>
</reference>
<feature type="transmembrane region" description="Helical" evidence="9">
    <location>
        <begin position="199"/>
        <end position="219"/>
    </location>
</feature>
<protein>
    <submittedName>
        <fullName evidence="11">DHA2 family efflux MFS transporter permease subunit</fullName>
    </submittedName>
</protein>
<dbReference type="RefSeq" id="WP_306077487.1">
    <property type="nucleotide sequence ID" value="NZ_JAROBZ020000001.1"/>
</dbReference>
<dbReference type="Gene3D" id="1.20.1720.10">
    <property type="entry name" value="Multidrug resistance protein D"/>
    <property type="match status" value="1"/>
</dbReference>
<dbReference type="InterPro" id="IPR036259">
    <property type="entry name" value="MFS_trans_sf"/>
</dbReference>
<dbReference type="Pfam" id="PF07690">
    <property type="entry name" value="MFS_1"/>
    <property type="match status" value="1"/>
</dbReference>
<evidence type="ECO:0000256" key="1">
    <source>
        <dbReference type="ARBA" id="ARBA00004651"/>
    </source>
</evidence>
<dbReference type="InterPro" id="IPR020846">
    <property type="entry name" value="MFS_dom"/>
</dbReference>
<feature type="transmembrane region" description="Helical" evidence="9">
    <location>
        <begin position="167"/>
        <end position="187"/>
    </location>
</feature>
<evidence type="ECO:0000259" key="10">
    <source>
        <dbReference type="PROSITE" id="PS50850"/>
    </source>
</evidence>
<proteinExistence type="inferred from homology"/>
<evidence type="ECO:0000256" key="6">
    <source>
        <dbReference type="ARBA" id="ARBA00022989"/>
    </source>
</evidence>
<feature type="transmembrane region" description="Helical" evidence="9">
    <location>
        <begin position="361"/>
        <end position="380"/>
    </location>
</feature>
<dbReference type="PRINTS" id="PR01036">
    <property type="entry name" value="TCRTETB"/>
</dbReference>
<organism evidence="11 12">
    <name type="scientific">Neobacillus driksii</name>
    <dbReference type="NCBI Taxonomy" id="3035913"/>
    <lineage>
        <taxon>Bacteria</taxon>
        <taxon>Bacillati</taxon>
        <taxon>Bacillota</taxon>
        <taxon>Bacilli</taxon>
        <taxon>Bacillales</taxon>
        <taxon>Bacillaceae</taxon>
        <taxon>Neobacillus</taxon>
    </lineage>
</organism>
<comment type="subcellular location">
    <subcellularLocation>
        <location evidence="1">Cell membrane</location>
        <topology evidence="1">Multi-pass membrane protein</topology>
    </subcellularLocation>
</comment>